<evidence type="ECO:0000313" key="2">
    <source>
        <dbReference type="EMBL" id="GAA0859541.1"/>
    </source>
</evidence>
<protein>
    <recommendedName>
        <fullName evidence="1">Glycosyl hydrolase family 13 catalytic domain-containing protein</fullName>
    </recommendedName>
</protein>
<dbReference type="CDD" id="cd11339">
    <property type="entry name" value="AmyAc_bac_CMD_like_2"/>
    <property type="match status" value="1"/>
</dbReference>
<name>A0ABP3X342_9ALTE</name>
<comment type="caution">
    <text evidence="2">The sequence shown here is derived from an EMBL/GenBank/DDBJ whole genome shotgun (WGS) entry which is preliminary data.</text>
</comment>
<dbReference type="InterPro" id="IPR017853">
    <property type="entry name" value="GH"/>
</dbReference>
<dbReference type="InterPro" id="IPR006047">
    <property type="entry name" value="GH13_cat_dom"/>
</dbReference>
<dbReference type="Proteomes" id="UP001500359">
    <property type="component" value="Unassembled WGS sequence"/>
</dbReference>
<organism evidence="2 3">
    <name type="scientific">Aliiglaciecola litoralis</name>
    <dbReference type="NCBI Taxonomy" id="582857"/>
    <lineage>
        <taxon>Bacteria</taxon>
        <taxon>Pseudomonadati</taxon>
        <taxon>Pseudomonadota</taxon>
        <taxon>Gammaproteobacteria</taxon>
        <taxon>Alteromonadales</taxon>
        <taxon>Alteromonadaceae</taxon>
        <taxon>Aliiglaciecola</taxon>
    </lineage>
</organism>
<evidence type="ECO:0000259" key="1">
    <source>
        <dbReference type="SMART" id="SM00642"/>
    </source>
</evidence>
<dbReference type="EMBL" id="BAAAFD010000012">
    <property type="protein sequence ID" value="GAA0859541.1"/>
    <property type="molecule type" value="Genomic_DNA"/>
</dbReference>
<dbReference type="SUPFAM" id="SSF51445">
    <property type="entry name" value="(Trans)glycosidases"/>
    <property type="match status" value="1"/>
</dbReference>
<dbReference type="PANTHER" id="PTHR10357:SF209">
    <property type="entry name" value="PERIPLASMIC ALPHA-AMYLASE"/>
    <property type="match status" value="1"/>
</dbReference>
<dbReference type="SUPFAM" id="SSF51011">
    <property type="entry name" value="Glycosyl hydrolase domain"/>
    <property type="match status" value="1"/>
</dbReference>
<dbReference type="Gene3D" id="2.60.40.1180">
    <property type="entry name" value="Golgi alpha-mannosidase II"/>
    <property type="match status" value="1"/>
</dbReference>
<dbReference type="Gene3D" id="3.20.20.80">
    <property type="entry name" value="Glycosidases"/>
    <property type="match status" value="1"/>
</dbReference>
<dbReference type="RefSeq" id="WP_343862054.1">
    <property type="nucleotide sequence ID" value="NZ_BAAAFD010000012.1"/>
</dbReference>
<dbReference type="PROSITE" id="PS51257">
    <property type="entry name" value="PROKAR_LIPOPROTEIN"/>
    <property type="match status" value="1"/>
</dbReference>
<reference evidence="3" key="1">
    <citation type="journal article" date="2019" name="Int. J. Syst. Evol. Microbiol.">
        <title>The Global Catalogue of Microorganisms (GCM) 10K type strain sequencing project: providing services to taxonomists for standard genome sequencing and annotation.</title>
        <authorList>
            <consortium name="The Broad Institute Genomics Platform"/>
            <consortium name="The Broad Institute Genome Sequencing Center for Infectious Disease"/>
            <person name="Wu L."/>
            <person name="Ma J."/>
        </authorList>
    </citation>
    <scope>NUCLEOTIDE SEQUENCE [LARGE SCALE GENOMIC DNA]</scope>
    <source>
        <strain evidence="3">JCM 15896</strain>
    </source>
</reference>
<evidence type="ECO:0000313" key="3">
    <source>
        <dbReference type="Proteomes" id="UP001500359"/>
    </source>
</evidence>
<accession>A0ABP3X342</accession>
<dbReference type="SMART" id="SM00642">
    <property type="entry name" value="Aamy"/>
    <property type="match status" value="1"/>
</dbReference>
<dbReference type="Pfam" id="PF00128">
    <property type="entry name" value="Alpha-amylase"/>
    <property type="match status" value="1"/>
</dbReference>
<proteinExistence type="predicted"/>
<feature type="domain" description="Glycosyl hydrolase family 13 catalytic" evidence="1">
    <location>
        <begin position="60"/>
        <end position="501"/>
    </location>
</feature>
<dbReference type="PANTHER" id="PTHR10357">
    <property type="entry name" value="ALPHA-AMYLASE FAMILY MEMBER"/>
    <property type="match status" value="1"/>
</dbReference>
<gene>
    <name evidence="2" type="ORF">GCM10009114_33400</name>
</gene>
<keyword evidence="3" id="KW-1185">Reference proteome</keyword>
<dbReference type="InterPro" id="IPR013780">
    <property type="entry name" value="Glyco_hydro_b"/>
</dbReference>
<sequence length="699" mass="78655">MIHRTIFIALGATLFLSGCSEPQPDQSDIAAAAPVTKQLNFPAIYNDYLHRDIRDDIFYFVMPDRFYNANPENDNGAKDLEISQGGYVIDSKWGFHGGDIAGVEAKLDYLKGLGVSAIWMTPILRNKAIQWGGYAHHGYWIVDFTQIDPHFGSNQDLQNLINAAHKKGIKIFFDIITNHTADVIRFEECHTPDGSFKDDETCQYKSMAQVAKGDKYTPFIPKGQDQVKVPAWLNDPKYYNNQGDSFWEGESAVNGDFVGLDDLNTRDPDVITGMIEIYKNIISEFKPDGFRIDTVKHVDMVFWEQFSPAILDHAKSLGIPNFHIFGEVYSGDPVVLSNYTTTGKMPSVLDFGFQQAAADVFYRKKSPQAVAQLYENDDYYNDQDSQADLLMNFLGNHDMGRSGFFIEDALKDIDEAEKLQRSILSHAFMYTSRGVPVIYYGDEQGFTGDGGDVGAREDMFASLVEEYNDNNLLGTDASTAEQNFDPSHPIYQALQDLAQLRMDHPTLRYGVTFNRYFDKRRNAFAISRVDKSEQVEYLIAFNAGNEQQIITVDATSKGYSSLHGSDTFRVDKGKVEIVLPALSYSVLKADTPIMQTALLELDFAGTETQQDRIRFNYVIEQLVDIPVPMFEVTTEFVDAQGHSQKVASDNTPPYTAIVTQSLYQQLQPQSIRVTMSDWQGNTMSQTFSLSQHEQGVTSN</sequence>